<sequence>MKTKNSMKKMFMGLGALGVSVISLSTYFALSASKNSDKNEKLQSINTSESTSFVLKNEHLITDKVNYIALGDSIAAGFNTELGSEAPGQVDKDGNISGLSYPAFLAEMIQQVQPGKLGTFENFALSGTRVVDWLYLLGEPNSDYDVTNERQYFDLLLNLDKNQNNIYKGRVVEQFKEFGIKNKDDLLNFQNKFKEANLLTISLGANDIIMQLPWHEIYLLATDKNSSKKLKAEKLQEVVAKFNSLIAELKINLDKLAKLAKKLNPNGNINFIGYPKPLLRLAKIIDANFAKVEGQTFSNFILKTLNETIKKVAQDNDANYISTYDENDWEKDSSKLSKMFLDIHPTAKGYKKMAQDILLKISLGGKYATEHNFLAANALVKNWDYNYFVKDKDSFQHQIEFNGVNNKELVQKVIGSSNALKLWEDSDLESKPEILESIKNSSVSKIMINFIEANKNNINSLIKPMMSILESWNFDKDSKIYNFLQKKDADGVSNFFKIARSFASSLYIDKVFKGIEKDLDNLNQNEISSHTLASVVRKNIFNNENVFILVKEILNSELFSTNPTEAKQFIKDIVREFINDKLIISQFLPLTSSSFNIAEHQILTQSFDTITSSLKENVALKAFISNLVEDLFIRKEHYTSQPSLEKMLSEFVSLNKSTISASVDEILNEFLKSQTNVNALQKALELLIFNKLKITNHDLYSREKISSFISKILVKLPNLSIYKNIKNQIIDKFIDQDTNRIILNNFQNETNASFNLLNFIDINKKENFQDFLEIILDKDFSNREISDLIKIVLSKIDLTSLISTFSEIGNANSGLNFITLLNDVLLNDKLTTSDHNKLQLIFNSILDFFTKGDSFDPILKLVAEQFSSNALIYLEQNISSPVIAENSKNIKTIISEFLFTAFKSDNLNQLLSSFLRDIIKNKEQYKTVKDISQFIKILVNNNIENLKTAIGNIIGEFLKNDQSNKVISEIVFGFAIDKILLPEALNASESKKNDFKNFIVKFLPNIPSLTYFKDALETLLTYLDKNIESILAGDWKKVESFAEKFQDFSINVETILKVIIETIEIKALAPEDFAKAFGFLSEFISIEKIEALIGTENAETDKTSDEVKTSNSQANIEQQFLFILNHFVSSKTFNAHDQPQRQAIVDANVVKAREIVKQILQKALPQANIKSIITQQIEKLLGSDLQKALLFTEQDTKTLIEDLYQSLIDNDSIYKIIDTGIKAILGRNQKVEKFTSVAGLIATIFQNESETLNAEIKKFIEFFITSTKVKEQISKIIFKQLSPSKKYEDVNTENKEAVNKFIDKFIGNINSFSLYNELLNKLLDSLKEESFVAALIDGDKDILLNKIKEVFDYTNYQSYGKLMKLLEIEAIDKELWTNLLNAILGEIDLVSLIKPQVVAAAEKTGKNSNKLADSLKIVQALFKEELSSEAETKLIDIAKALTDKLFDSSNSLYQNIVKNLTDASPKLLDGAFKAYPKFESLKDEYKDFVSEAASTLLNDSEISSVVKKAIENLVKERKQYSTDEISSWSKFLVKFYNANKDDLFDSLQKIVDNFLKSSGISDKLYILLEKTLKIYLDISQNLTESEISTNKQVVSTILSKFSSTSFYKELIDKVQKFLEENLETIIEGTSNKEELEQKLRDLLKFDEEILISLLEIIEWDELSAGQINAFINSFILKLPNTKLEEFFGLAAAAIATTPTSPAKSTDKTTANQNRAFEIISKILKSKYIDQATGEAEKVIKNKTKLESIFKNLVDQLLGNTNINSFVKAKAKEFLVAKMTTSLETNEQVTGEFVDALLDYSFKNTFIKDTINKFVKDIFQRNNDYAKAKDATEFIDTFFSENEIKAIENNIDSVFQGILELKPTSNLVAEILIAKLKLKIPNNKTNDYRSTIHELLTGAKKSLKEIPQWDKIKKEFFKLFRELKLKTFTTEDGINRLVKALEALDLTNMDGVIGLGKLIDNNKIPVKGFANLINYVFEYSPLPANIDQATATDHPLFFGLNNINKDPDKNKRTKLTWLSALKDALSGKLTSGGSGNGGGVDLTGSLKHIYKKLFEEYNKTKSNKKNEFDKNNVYYKAIYRIAASALWYAWETYIRESSDKLIFWNITNTTVEGQLFEYLKSSTSTTLADHIFGNRGKYNWWRWRYVFPTYDDYGKNDLLWMIYYYDGSDKSNMNRHRNSETIKHTIMRYIKQGHSDN</sequence>
<gene>
    <name evidence="2" type="ORF">NV226_01900</name>
</gene>
<proteinExistence type="predicted"/>
<organism evidence="2 3">
    <name type="scientific">Mycoplasma iguanae</name>
    <dbReference type="NCBI Taxonomy" id="292461"/>
    <lineage>
        <taxon>Bacteria</taxon>
        <taxon>Bacillati</taxon>
        <taxon>Mycoplasmatota</taxon>
        <taxon>Mollicutes</taxon>
        <taxon>Mycoplasmataceae</taxon>
        <taxon>Mycoplasma</taxon>
    </lineage>
</organism>
<name>A0ABY5R7J9_9MOLU</name>
<dbReference type="InterPro" id="IPR036514">
    <property type="entry name" value="SGNH_hydro_sf"/>
</dbReference>
<dbReference type="SUPFAM" id="SSF52266">
    <property type="entry name" value="SGNH hydrolase"/>
    <property type="match status" value="1"/>
</dbReference>
<keyword evidence="2" id="KW-0378">Hydrolase</keyword>
<dbReference type="Pfam" id="PF00657">
    <property type="entry name" value="Lipase_GDSL"/>
    <property type="match status" value="1"/>
</dbReference>
<reference evidence="2" key="1">
    <citation type="submission" date="2022-08" db="EMBL/GenBank/DDBJ databases">
        <title>Complete genome of Mycoplasma iguanae type strain 2327.</title>
        <authorList>
            <person name="Spergser J."/>
        </authorList>
    </citation>
    <scope>NUCLEOTIDE SEQUENCE</scope>
    <source>
        <strain evidence="2">2327</strain>
    </source>
</reference>
<dbReference type="Gene3D" id="3.40.50.1110">
    <property type="entry name" value="SGNH hydrolase"/>
    <property type="match status" value="1"/>
</dbReference>
<dbReference type="InterPro" id="IPR001087">
    <property type="entry name" value="GDSL"/>
</dbReference>
<dbReference type="Proteomes" id="UP001059252">
    <property type="component" value="Chromosome"/>
</dbReference>
<dbReference type="GO" id="GO:0016787">
    <property type="term" value="F:hydrolase activity"/>
    <property type="evidence" value="ECO:0007669"/>
    <property type="project" value="UniProtKB-KW"/>
</dbReference>
<evidence type="ECO:0000313" key="2">
    <source>
        <dbReference type="EMBL" id="UVD81468.1"/>
    </source>
</evidence>
<accession>A0ABY5R7J9</accession>
<dbReference type="RefSeq" id="WP_258210642.1">
    <property type="nucleotide sequence ID" value="NZ_CP102734.1"/>
</dbReference>
<keyword evidence="1" id="KW-0732">Signal</keyword>
<dbReference type="EMBL" id="CP102734">
    <property type="protein sequence ID" value="UVD81468.1"/>
    <property type="molecule type" value="Genomic_DNA"/>
</dbReference>
<evidence type="ECO:0000313" key="3">
    <source>
        <dbReference type="Proteomes" id="UP001059252"/>
    </source>
</evidence>
<evidence type="ECO:0000256" key="1">
    <source>
        <dbReference type="SAM" id="SignalP"/>
    </source>
</evidence>
<dbReference type="InterPro" id="IPR016024">
    <property type="entry name" value="ARM-type_fold"/>
</dbReference>
<feature type="signal peptide" evidence="1">
    <location>
        <begin position="1"/>
        <end position="31"/>
    </location>
</feature>
<keyword evidence="3" id="KW-1185">Reference proteome</keyword>
<dbReference type="SUPFAM" id="SSF48371">
    <property type="entry name" value="ARM repeat"/>
    <property type="match status" value="1"/>
</dbReference>
<feature type="chain" id="PRO_5046211098" evidence="1">
    <location>
        <begin position="32"/>
        <end position="2196"/>
    </location>
</feature>
<protein>
    <submittedName>
        <fullName evidence="2">SGNH/GDSL hydrolase family protein</fullName>
    </submittedName>
</protein>
<dbReference type="CDD" id="cd00229">
    <property type="entry name" value="SGNH_hydrolase"/>
    <property type="match status" value="1"/>
</dbReference>